<accession>A0ACC2LJC5</accession>
<evidence type="ECO:0000313" key="1">
    <source>
        <dbReference type="EMBL" id="KAJ8633445.1"/>
    </source>
</evidence>
<proteinExistence type="predicted"/>
<comment type="caution">
    <text evidence="1">The sequence shown here is derived from an EMBL/GenBank/DDBJ whole genome shotgun (WGS) entry which is preliminary data.</text>
</comment>
<gene>
    <name evidence="1" type="ORF">MRB53_026781</name>
</gene>
<keyword evidence="2" id="KW-1185">Reference proteome</keyword>
<protein>
    <submittedName>
        <fullName evidence="1">Uncharacterized protein</fullName>
    </submittedName>
</protein>
<sequence>MGRESTSSRRIPQEVSSNSSSGIDPLSKISCDVAKEEKVLAEAPANFLREGERRERGEEEETMKPISGHVSASCIATSDRYTIRATQSVHTDLLFVYSIAIST</sequence>
<name>A0ACC2LJC5_PERAE</name>
<organism evidence="1 2">
    <name type="scientific">Persea americana</name>
    <name type="common">Avocado</name>
    <dbReference type="NCBI Taxonomy" id="3435"/>
    <lineage>
        <taxon>Eukaryota</taxon>
        <taxon>Viridiplantae</taxon>
        <taxon>Streptophyta</taxon>
        <taxon>Embryophyta</taxon>
        <taxon>Tracheophyta</taxon>
        <taxon>Spermatophyta</taxon>
        <taxon>Magnoliopsida</taxon>
        <taxon>Magnoliidae</taxon>
        <taxon>Laurales</taxon>
        <taxon>Lauraceae</taxon>
        <taxon>Persea</taxon>
    </lineage>
</organism>
<evidence type="ECO:0000313" key="2">
    <source>
        <dbReference type="Proteomes" id="UP001234297"/>
    </source>
</evidence>
<reference evidence="1 2" key="1">
    <citation type="journal article" date="2022" name="Hortic Res">
        <title>A haplotype resolved chromosomal level avocado genome allows analysis of novel avocado genes.</title>
        <authorList>
            <person name="Nath O."/>
            <person name="Fletcher S.J."/>
            <person name="Hayward A."/>
            <person name="Shaw L.M."/>
            <person name="Masouleh A.K."/>
            <person name="Furtado A."/>
            <person name="Henry R.J."/>
            <person name="Mitter N."/>
        </authorList>
    </citation>
    <scope>NUCLEOTIDE SEQUENCE [LARGE SCALE GENOMIC DNA]</scope>
    <source>
        <strain evidence="2">cv. Hass</strain>
    </source>
</reference>
<dbReference type="Proteomes" id="UP001234297">
    <property type="component" value="Chromosome 8"/>
</dbReference>
<dbReference type="EMBL" id="CM056816">
    <property type="protein sequence ID" value="KAJ8633445.1"/>
    <property type="molecule type" value="Genomic_DNA"/>
</dbReference>